<protein>
    <submittedName>
        <fullName evidence="2">Cullin N-terminal domain-containing protein</fullName>
    </submittedName>
</protein>
<sequence>MVLHRHGERLYNGVKNLMNAHLNDFVLPSILTLDDNNLLSNLVRHWNDFSMSLVMIRDIVMYLDRVLHRHGERLYNGVKNLMNAHLNDFVHPSILTADDNNLMHNLVRHWNDFSVSLVMIRDIVMYLDRVYVLQQKNNEIPQSKILGIQLFRDIIFNNPTINARLKTELFKKIEYGRKCQNFEWASMKAVCDMLLSLSYENRIFFENEFENLFLQKTTEYYQILSKKLLAESNANEFVQKINNCLNDEKIWAL</sequence>
<dbReference type="WBParaSite" id="ES5_v2.g24411.t1">
    <property type="protein sequence ID" value="ES5_v2.g24411.t1"/>
    <property type="gene ID" value="ES5_v2.g24411"/>
</dbReference>
<evidence type="ECO:0000313" key="1">
    <source>
        <dbReference type="Proteomes" id="UP000887579"/>
    </source>
</evidence>
<proteinExistence type="predicted"/>
<name>A0AC34G4F6_9BILA</name>
<reference evidence="2" key="1">
    <citation type="submission" date="2022-11" db="UniProtKB">
        <authorList>
            <consortium name="WormBaseParasite"/>
        </authorList>
    </citation>
    <scope>IDENTIFICATION</scope>
</reference>
<organism evidence="1 2">
    <name type="scientific">Panagrolaimus sp. ES5</name>
    <dbReference type="NCBI Taxonomy" id="591445"/>
    <lineage>
        <taxon>Eukaryota</taxon>
        <taxon>Metazoa</taxon>
        <taxon>Ecdysozoa</taxon>
        <taxon>Nematoda</taxon>
        <taxon>Chromadorea</taxon>
        <taxon>Rhabditida</taxon>
        <taxon>Tylenchina</taxon>
        <taxon>Panagrolaimomorpha</taxon>
        <taxon>Panagrolaimoidea</taxon>
        <taxon>Panagrolaimidae</taxon>
        <taxon>Panagrolaimus</taxon>
    </lineage>
</organism>
<evidence type="ECO:0000313" key="2">
    <source>
        <dbReference type="WBParaSite" id="ES5_v2.g24411.t1"/>
    </source>
</evidence>
<dbReference type="Proteomes" id="UP000887579">
    <property type="component" value="Unplaced"/>
</dbReference>
<accession>A0AC34G4F6</accession>